<protein>
    <recommendedName>
        <fullName evidence="5">Thioredoxin domain-containing protein</fullName>
    </recommendedName>
</protein>
<organism evidence="6">
    <name type="scientific">Oxyrrhis marina</name>
    <name type="common">Dinoflagellate</name>
    <dbReference type="NCBI Taxonomy" id="2969"/>
    <lineage>
        <taxon>Eukaryota</taxon>
        <taxon>Sar</taxon>
        <taxon>Alveolata</taxon>
        <taxon>Dinophyceae</taxon>
        <taxon>Oxyrrhinales</taxon>
        <taxon>Oxyrrhinaceae</taxon>
        <taxon>Oxyrrhis</taxon>
    </lineage>
</organism>
<evidence type="ECO:0000256" key="4">
    <source>
        <dbReference type="RuleBase" id="RU004208"/>
    </source>
</evidence>
<accession>A0A6U9LMF7</accession>
<dbReference type="InterPro" id="IPR036249">
    <property type="entry name" value="Thioredoxin-like_sf"/>
</dbReference>
<dbReference type="InterPro" id="IPR017937">
    <property type="entry name" value="Thioredoxin_CS"/>
</dbReference>
<dbReference type="GO" id="GO:0005783">
    <property type="term" value="C:endoplasmic reticulum"/>
    <property type="evidence" value="ECO:0007669"/>
    <property type="project" value="TreeGrafter"/>
</dbReference>
<evidence type="ECO:0000313" key="6">
    <source>
        <dbReference type="EMBL" id="CAE0620802.1"/>
    </source>
</evidence>
<dbReference type="SUPFAM" id="SSF52833">
    <property type="entry name" value="Thioredoxin-like"/>
    <property type="match status" value="1"/>
</dbReference>
<dbReference type="EMBL" id="HBIT01011624">
    <property type="protein sequence ID" value="CAE0620805.1"/>
    <property type="molecule type" value="Transcribed_RNA"/>
</dbReference>
<dbReference type="GO" id="GO:0003756">
    <property type="term" value="F:protein disulfide isomerase activity"/>
    <property type="evidence" value="ECO:0007669"/>
    <property type="project" value="InterPro"/>
</dbReference>
<dbReference type="PROSITE" id="PS51352">
    <property type="entry name" value="THIOREDOXIN_2"/>
    <property type="match status" value="1"/>
</dbReference>
<comment type="similarity">
    <text evidence="1 4">Belongs to the protein disulfide isomerase family.</text>
</comment>
<dbReference type="Gene3D" id="3.40.30.10">
    <property type="entry name" value="Glutaredoxin"/>
    <property type="match status" value="1"/>
</dbReference>
<evidence type="ECO:0000256" key="2">
    <source>
        <dbReference type="ARBA" id="ARBA00022729"/>
    </source>
</evidence>
<dbReference type="InterPro" id="IPR013766">
    <property type="entry name" value="Thioredoxin_domain"/>
</dbReference>
<gene>
    <name evidence="6" type="ORF">OMAR00292_LOCUS6078</name>
    <name evidence="7" type="ORF">OMAR00292_LOCUS6080</name>
</gene>
<dbReference type="InterPro" id="IPR051063">
    <property type="entry name" value="PDI"/>
</dbReference>
<keyword evidence="2" id="KW-0732">Signal</keyword>
<name>A0A6U9LMF7_OXYMA</name>
<evidence type="ECO:0000256" key="1">
    <source>
        <dbReference type="ARBA" id="ARBA00006347"/>
    </source>
</evidence>
<dbReference type="PRINTS" id="PR00421">
    <property type="entry name" value="THIOREDOXIN"/>
</dbReference>
<sequence>MRVTLALTAVASATVELTKASFEESVVNSGKNAFVKFFAPWCGHCKAMKPAWDELATEYEDHPSVLIADVDCTVEQDLCGEFGVSGYPTIKYFTSETDKKGESYNGGRDKAELKKFTEETLNKGCQISAVTECSEKEQAYVEKQKSKDKAALEKELGRLQGMAGGGMAAEKKQWLGQRIGLLKQLVK</sequence>
<dbReference type="NCBIfam" id="TIGR01126">
    <property type="entry name" value="pdi_dom"/>
    <property type="match status" value="1"/>
</dbReference>
<dbReference type="AlphaFoldDB" id="A0A6U9LMF7"/>
<dbReference type="Pfam" id="PF00085">
    <property type="entry name" value="Thioredoxin"/>
    <property type="match status" value="1"/>
</dbReference>
<feature type="domain" description="Thioredoxin" evidence="5">
    <location>
        <begin position="1"/>
        <end position="122"/>
    </location>
</feature>
<dbReference type="EMBL" id="HBIT01011622">
    <property type="protein sequence ID" value="CAE0620802.1"/>
    <property type="molecule type" value="Transcribed_RNA"/>
</dbReference>
<evidence type="ECO:0000256" key="3">
    <source>
        <dbReference type="ARBA" id="ARBA00022737"/>
    </source>
</evidence>
<evidence type="ECO:0000313" key="7">
    <source>
        <dbReference type="EMBL" id="CAE0620805.1"/>
    </source>
</evidence>
<dbReference type="PANTHER" id="PTHR45672:SF3">
    <property type="entry name" value="THIOREDOXIN DOMAIN-CONTAINING PROTEIN 5"/>
    <property type="match status" value="1"/>
</dbReference>
<reference evidence="6" key="1">
    <citation type="submission" date="2021-01" db="EMBL/GenBank/DDBJ databases">
        <authorList>
            <person name="Corre E."/>
            <person name="Pelletier E."/>
            <person name="Niang G."/>
            <person name="Scheremetjew M."/>
            <person name="Finn R."/>
            <person name="Kale V."/>
            <person name="Holt S."/>
            <person name="Cochrane G."/>
            <person name="Meng A."/>
            <person name="Brown T."/>
            <person name="Cohen L."/>
        </authorList>
    </citation>
    <scope>NUCLEOTIDE SEQUENCE</scope>
    <source>
        <strain evidence="6">CCMP1795</strain>
    </source>
</reference>
<evidence type="ECO:0000259" key="5">
    <source>
        <dbReference type="PROSITE" id="PS51352"/>
    </source>
</evidence>
<dbReference type="GO" id="GO:0006457">
    <property type="term" value="P:protein folding"/>
    <property type="evidence" value="ECO:0007669"/>
    <property type="project" value="TreeGrafter"/>
</dbReference>
<dbReference type="PROSITE" id="PS00194">
    <property type="entry name" value="THIOREDOXIN_1"/>
    <property type="match status" value="1"/>
</dbReference>
<proteinExistence type="inferred from homology"/>
<dbReference type="InterPro" id="IPR005788">
    <property type="entry name" value="PDI_thioredoxin-like_dom"/>
</dbReference>
<keyword evidence="3" id="KW-0677">Repeat</keyword>
<dbReference type="CDD" id="cd02961">
    <property type="entry name" value="PDI_a_family"/>
    <property type="match status" value="1"/>
</dbReference>
<dbReference type="PANTHER" id="PTHR45672">
    <property type="entry name" value="PROTEIN DISULFIDE-ISOMERASE C17H9.14C-RELATED"/>
    <property type="match status" value="1"/>
</dbReference>